<evidence type="ECO:0000256" key="2">
    <source>
        <dbReference type="SAM" id="SignalP"/>
    </source>
</evidence>
<dbReference type="InterPro" id="IPR050904">
    <property type="entry name" value="Adhesion/Biosynth-related"/>
</dbReference>
<keyword evidence="5" id="KW-1185">Reference proteome</keyword>
<dbReference type="InterPro" id="IPR000782">
    <property type="entry name" value="FAS1_domain"/>
</dbReference>
<dbReference type="InterPro" id="IPR036378">
    <property type="entry name" value="FAS1_dom_sf"/>
</dbReference>
<keyword evidence="1" id="KW-0812">Transmembrane</keyword>
<feature type="domain" description="FAS1" evidence="3">
    <location>
        <begin position="172"/>
        <end position="304"/>
    </location>
</feature>
<evidence type="ECO:0000313" key="5">
    <source>
        <dbReference type="Proteomes" id="UP000749646"/>
    </source>
</evidence>
<evidence type="ECO:0000256" key="1">
    <source>
        <dbReference type="SAM" id="Phobius"/>
    </source>
</evidence>
<feature type="domain" description="FAS1" evidence="3">
    <location>
        <begin position="447"/>
        <end position="591"/>
    </location>
</feature>
<dbReference type="Proteomes" id="UP000749646">
    <property type="component" value="Unassembled WGS sequence"/>
</dbReference>
<keyword evidence="1" id="KW-1133">Transmembrane helix</keyword>
<feature type="signal peptide" evidence="2">
    <location>
        <begin position="1"/>
        <end position="26"/>
    </location>
</feature>
<feature type="transmembrane region" description="Helical" evidence="1">
    <location>
        <begin position="787"/>
        <end position="816"/>
    </location>
</feature>
<dbReference type="FunFam" id="2.30.180.10:FF:000032">
    <property type="entry name" value="Fasciclin domain-containing protein, putative"/>
    <property type="match status" value="1"/>
</dbReference>
<keyword evidence="1" id="KW-0472">Membrane</keyword>
<dbReference type="PANTHER" id="PTHR10900:SF77">
    <property type="entry name" value="FI19380P1"/>
    <property type="match status" value="1"/>
</dbReference>
<organism evidence="4 5">
    <name type="scientific">Modicella reniformis</name>
    <dbReference type="NCBI Taxonomy" id="1440133"/>
    <lineage>
        <taxon>Eukaryota</taxon>
        <taxon>Fungi</taxon>
        <taxon>Fungi incertae sedis</taxon>
        <taxon>Mucoromycota</taxon>
        <taxon>Mortierellomycotina</taxon>
        <taxon>Mortierellomycetes</taxon>
        <taxon>Mortierellales</taxon>
        <taxon>Mortierellaceae</taxon>
        <taxon>Modicella</taxon>
    </lineage>
</organism>
<name>A0A9P6IML6_9FUNG</name>
<evidence type="ECO:0000259" key="3">
    <source>
        <dbReference type="PROSITE" id="PS50213"/>
    </source>
</evidence>
<dbReference type="EMBL" id="JAAAHW010009526">
    <property type="protein sequence ID" value="KAF9939507.1"/>
    <property type="molecule type" value="Genomic_DNA"/>
</dbReference>
<dbReference type="SMART" id="SM00554">
    <property type="entry name" value="FAS1"/>
    <property type="match status" value="5"/>
</dbReference>
<feature type="domain" description="FAS1" evidence="3">
    <location>
        <begin position="27"/>
        <end position="169"/>
    </location>
</feature>
<gene>
    <name evidence="4" type="ORF">BGZ65_010349</name>
</gene>
<dbReference type="AlphaFoldDB" id="A0A9P6IML6"/>
<feature type="domain" description="FAS1" evidence="3">
    <location>
        <begin position="309"/>
        <end position="444"/>
    </location>
</feature>
<comment type="caution">
    <text evidence="4">The sequence shown here is derived from an EMBL/GenBank/DDBJ whole genome shotgun (WGS) entry which is preliminary data.</text>
</comment>
<feature type="chain" id="PRO_5040361233" description="FAS1 domain-containing protein" evidence="2">
    <location>
        <begin position="27"/>
        <end position="841"/>
    </location>
</feature>
<dbReference type="PROSITE" id="PS50213">
    <property type="entry name" value="FAS1"/>
    <property type="match status" value="5"/>
</dbReference>
<accession>A0A9P6IML6</accession>
<dbReference type="PANTHER" id="PTHR10900">
    <property type="entry name" value="PERIOSTIN-RELATED"/>
    <property type="match status" value="1"/>
</dbReference>
<keyword evidence="2" id="KW-0732">Signal</keyword>
<dbReference type="OrthoDB" id="14252at2759"/>
<proteinExistence type="predicted"/>
<feature type="domain" description="FAS1" evidence="3">
    <location>
        <begin position="596"/>
        <end position="776"/>
    </location>
</feature>
<dbReference type="Pfam" id="PF02469">
    <property type="entry name" value="Fasciclin"/>
    <property type="match status" value="5"/>
</dbReference>
<sequence length="841" mass="92801">MRPERMGAVLLLLFTCLLATLQVVVASKTVIDLVSSDPAFSRLIRELQRHRLIVLLNNRKSCTFFAPTNAAFTKWEEQNKDKQIDKDTLLYHILGNNLNTEYMKAEMLLESLLVWDGYLGKNKEGQLIKVTKPKWRPGRKFGLVVGGAELLKKDWRADNGIVHVVDRLFTLPEDLVKTMQKHDELSELHNLIHAAGLDGLLQKHRPYTLFAPTGDAIKRLSDVQLNYLRHEEGRDDLTSTFHHHIHWGTLYKKDIQQGTSTVSTLEGEDLTINLDDKLLIDNAEVETTDILASNGVIHTVSRPLLPSALTWTPAKYLIGLNAANFVKAVRKAGLSRYIDDPNSSYTIFAPQDDVFSPESLTGREKSDMLQYHFVSGKIAQNDLQDGQLLQTELRTDQLNGQAQRSKINVKKDKKKTTISINGIEVKGEPVQLQNSVIYLVTRPLELPLPLVKKMKQDESLSGFYKALTSIGLDRKLSDARGVTVFAPSTAAWGELGVVANFLRLDEQVSKEALEAVARYAIVDNLHYTPDLKAGRTVLKTSQGSELIVEKSNDAIYVGEGRLERSDQVGGQITEKDILVESGVVHAVSAVALPPTLAITLYNVLQGSGASDFLEAFETSNITQILTNWEQDFTIFAPTDEAFQEANLEDALNDADFVGRLVRLHVIPGKILKLEENVKNVEPSLLNNDARLSLRDIDHDGKSFGVRVKGAPARKEAKIVNKGYAHHAWSNDDENPGDLRKTARVKQQHASDDARGASVVSTVPLPGGVIYVIDRVLLPGDPEPISSAWFWIAIAVVGILAAIILCILSVILGVALAKELQHSQGYQPVASGEGAARGADGA</sequence>
<evidence type="ECO:0000313" key="4">
    <source>
        <dbReference type="EMBL" id="KAF9939507.1"/>
    </source>
</evidence>
<dbReference type="SUPFAM" id="SSF82153">
    <property type="entry name" value="FAS1 domain"/>
    <property type="match status" value="5"/>
</dbReference>
<dbReference type="Gene3D" id="2.30.180.10">
    <property type="entry name" value="FAS1 domain"/>
    <property type="match status" value="5"/>
</dbReference>
<protein>
    <recommendedName>
        <fullName evidence="3">FAS1 domain-containing protein</fullName>
    </recommendedName>
</protein>
<reference evidence="4" key="1">
    <citation type="journal article" date="2020" name="Fungal Divers.">
        <title>Resolving the Mortierellaceae phylogeny through synthesis of multi-gene phylogenetics and phylogenomics.</title>
        <authorList>
            <person name="Vandepol N."/>
            <person name="Liber J."/>
            <person name="Desiro A."/>
            <person name="Na H."/>
            <person name="Kennedy M."/>
            <person name="Barry K."/>
            <person name="Grigoriev I.V."/>
            <person name="Miller A.N."/>
            <person name="O'Donnell K."/>
            <person name="Stajich J.E."/>
            <person name="Bonito G."/>
        </authorList>
    </citation>
    <scope>NUCLEOTIDE SEQUENCE</scope>
    <source>
        <strain evidence="4">MES-2147</strain>
    </source>
</reference>